<feature type="transmembrane region" description="Helical" evidence="2">
    <location>
        <begin position="181"/>
        <end position="203"/>
    </location>
</feature>
<name>A0A3N2Q7V6_SODAK</name>
<reference evidence="3 4" key="1">
    <citation type="journal article" date="2018" name="Mol. Ecol.">
        <title>The obligate alkalophilic soda-lake fungus Sodiomyces alkalinus has shifted to a protein diet.</title>
        <authorList>
            <person name="Grum-Grzhimaylo A.A."/>
            <person name="Falkoski D.L."/>
            <person name="van den Heuvel J."/>
            <person name="Valero-Jimenez C.A."/>
            <person name="Min B."/>
            <person name="Choi I.G."/>
            <person name="Lipzen A."/>
            <person name="Daum C.G."/>
            <person name="Aanen D.K."/>
            <person name="Tsang A."/>
            <person name="Henrissat B."/>
            <person name="Bilanenko E.N."/>
            <person name="de Vries R.P."/>
            <person name="van Kan J.A.L."/>
            <person name="Grigoriev I.V."/>
            <person name="Debets A.J.M."/>
        </authorList>
    </citation>
    <scope>NUCLEOTIDE SEQUENCE [LARGE SCALE GENOMIC DNA]</scope>
    <source>
        <strain evidence="3 4">F11</strain>
    </source>
</reference>
<keyword evidence="2" id="KW-0472">Membrane</keyword>
<protein>
    <recommendedName>
        <fullName evidence="5">MARVEL domain-containing protein</fullName>
    </recommendedName>
</protein>
<keyword evidence="2" id="KW-0812">Transmembrane</keyword>
<dbReference type="GeneID" id="39578795"/>
<feature type="region of interest" description="Disordered" evidence="1">
    <location>
        <begin position="1"/>
        <end position="46"/>
    </location>
</feature>
<proteinExistence type="predicted"/>
<dbReference type="RefSeq" id="XP_028470659.1">
    <property type="nucleotide sequence ID" value="XM_028610317.1"/>
</dbReference>
<evidence type="ECO:0000313" key="3">
    <source>
        <dbReference type="EMBL" id="ROT42853.1"/>
    </source>
</evidence>
<dbReference type="AlphaFoldDB" id="A0A3N2Q7V6"/>
<organism evidence="3 4">
    <name type="scientific">Sodiomyces alkalinus (strain CBS 110278 / VKM F-3762 / F11)</name>
    <name type="common">Alkaliphilic filamentous fungus</name>
    <dbReference type="NCBI Taxonomy" id="1314773"/>
    <lineage>
        <taxon>Eukaryota</taxon>
        <taxon>Fungi</taxon>
        <taxon>Dikarya</taxon>
        <taxon>Ascomycota</taxon>
        <taxon>Pezizomycotina</taxon>
        <taxon>Sordariomycetes</taxon>
        <taxon>Hypocreomycetidae</taxon>
        <taxon>Glomerellales</taxon>
        <taxon>Plectosphaerellaceae</taxon>
        <taxon>Sodiomyces</taxon>
    </lineage>
</organism>
<keyword evidence="2" id="KW-1133">Transmembrane helix</keyword>
<feature type="transmembrane region" description="Helical" evidence="2">
    <location>
        <begin position="88"/>
        <end position="111"/>
    </location>
</feature>
<evidence type="ECO:0000313" key="4">
    <source>
        <dbReference type="Proteomes" id="UP000272025"/>
    </source>
</evidence>
<feature type="transmembrane region" description="Helical" evidence="2">
    <location>
        <begin position="64"/>
        <end position="82"/>
    </location>
</feature>
<feature type="compositionally biased region" description="Polar residues" evidence="1">
    <location>
        <begin position="17"/>
        <end position="34"/>
    </location>
</feature>
<feature type="transmembrane region" description="Helical" evidence="2">
    <location>
        <begin position="123"/>
        <end position="146"/>
    </location>
</feature>
<evidence type="ECO:0000256" key="1">
    <source>
        <dbReference type="SAM" id="MobiDB-lite"/>
    </source>
</evidence>
<accession>A0A3N2Q7V6</accession>
<dbReference type="Proteomes" id="UP000272025">
    <property type="component" value="Unassembled WGS sequence"/>
</dbReference>
<gene>
    <name evidence="3" type="ORF">SODALDRAFT_327010</name>
</gene>
<evidence type="ECO:0000256" key="2">
    <source>
        <dbReference type="SAM" id="Phobius"/>
    </source>
</evidence>
<dbReference type="EMBL" id="ML119051">
    <property type="protein sequence ID" value="ROT42853.1"/>
    <property type="molecule type" value="Genomic_DNA"/>
</dbReference>
<evidence type="ECO:0008006" key="5">
    <source>
        <dbReference type="Google" id="ProtNLM"/>
    </source>
</evidence>
<sequence length="227" mass="24902">MPGSSRVDAPYGPYHQPHNTHPSQLQQSQNTTTPLAPAGSPKGKKAKETNPVLILYDRAFNMGAGRWLSGAFVLGFSAGIISKKPTGMLLAVSTYNLACASLHVFLVGPTIKPISPSNMKPPAWYFVVLSASSIMWLIAFPLMFVVRSDAEQYVVLDLRKRAAIGHIAGLGLDTIQALENITMACACFGVSAFILCLAQWYYVFKIVRGSFKTEEMREAFEKVMKKR</sequence>
<dbReference type="OrthoDB" id="4749694at2759"/>
<keyword evidence="4" id="KW-1185">Reference proteome</keyword>